<name>A0AAV5CYN9_ELECO</name>
<accession>A0AAV5CYN9</accession>
<keyword evidence="3" id="KW-1185">Reference proteome</keyword>
<dbReference type="EMBL" id="BQKI01000010">
    <property type="protein sequence ID" value="GJN03587.1"/>
    <property type="molecule type" value="Genomic_DNA"/>
</dbReference>
<reference evidence="2" key="1">
    <citation type="journal article" date="2018" name="DNA Res.">
        <title>Multiple hybrid de novo genome assembly of finger millet, an orphan allotetraploid crop.</title>
        <authorList>
            <person name="Hatakeyama M."/>
            <person name="Aluri S."/>
            <person name="Balachadran M.T."/>
            <person name="Sivarajan S.R."/>
            <person name="Patrignani A."/>
            <person name="Gruter S."/>
            <person name="Poveda L."/>
            <person name="Shimizu-Inatsugi R."/>
            <person name="Baeten J."/>
            <person name="Francoijs K.J."/>
            <person name="Nataraja K.N."/>
            <person name="Reddy Y.A.N."/>
            <person name="Phadnis S."/>
            <person name="Ravikumar R.L."/>
            <person name="Schlapbach R."/>
            <person name="Sreeman S.M."/>
            <person name="Shimizu K.K."/>
        </authorList>
    </citation>
    <scope>NUCLEOTIDE SEQUENCE</scope>
</reference>
<reference evidence="2" key="2">
    <citation type="submission" date="2021-12" db="EMBL/GenBank/DDBJ databases">
        <title>Resequencing data analysis of finger millet.</title>
        <authorList>
            <person name="Hatakeyama M."/>
            <person name="Aluri S."/>
            <person name="Balachadran M.T."/>
            <person name="Sivarajan S.R."/>
            <person name="Poveda L."/>
            <person name="Shimizu-Inatsugi R."/>
            <person name="Schlapbach R."/>
            <person name="Sreeman S.M."/>
            <person name="Shimizu K.K."/>
        </authorList>
    </citation>
    <scope>NUCLEOTIDE SEQUENCE</scope>
</reference>
<gene>
    <name evidence="2" type="primary">ga21050</name>
    <name evidence="2" type="ORF">PR202_ga21050</name>
</gene>
<sequence>MNTDITASVKPEYPVVDRNPAFTKVVGNFSALDYVRLTTISAVSVTVGYLSGSSDRGPCVVGIKPGIRGPSMVTGGLIGVMGGFMYAYQNSAGRLMGFFPNDAEVAHFKNRLP</sequence>
<dbReference type="InterPro" id="IPR019721">
    <property type="entry name" value="NADH-UbQ_OxRdtase_su21_N"/>
</dbReference>
<dbReference type="PANTHER" id="PTHR34062:SF1">
    <property type="entry name" value="NADH-UBIQUINONE OXIDOREDUCTASE 21KDA SUBUNIT N-TERMINAL DOMAIN-CONTAINING PROTEIN"/>
    <property type="match status" value="1"/>
</dbReference>
<evidence type="ECO:0000313" key="3">
    <source>
        <dbReference type="Proteomes" id="UP001054889"/>
    </source>
</evidence>
<dbReference type="PANTHER" id="PTHR34062">
    <property type="entry name" value="OXIDOREDUCTASE 21 KDA SUBUNIT, PUTATIVE (AFU_ORTHOLOGUE AFUA_4G04750)-RELATED"/>
    <property type="match status" value="1"/>
</dbReference>
<dbReference type="AlphaFoldDB" id="A0AAV5CYN9"/>
<dbReference type="Proteomes" id="UP001054889">
    <property type="component" value="Unassembled WGS sequence"/>
</dbReference>
<protein>
    <recommendedName>
        <fullName evidence="1">NADH-ubiquinone oxidoreductase 21kDa subunit N-terminal domain-containing protein</fullName>
    </recommendedName>
</protein>
<proteinExistence type="predicted"/>
<evidence type="ECO:0000313" key="2">
    <source>
        <dbReference type="EMBL" id="GJN03587.1"/>
    </source>
</evidence>
<dbReference type="InterPro" id="IPR053229">
    <property type="entry name" value="NADH-Q_oxidrdct_subunit"/>
</dbReference>
<evidence type="ECO:0000259" key="1">
    <source>
        <dbReference type="Pfam" id="PF10785"/>
    </source>
</evidence>
<dbReference type="Pfam" id="PF10785">
    <property type="entry name" value="NADH-u_ox-rdase"/>
    <property type="match status" value="1"/>
</dbReference>
<organism evidence="2 3">
    <name type="scientific">Eleusine coracana subsp. coracana</name>
    <dbReference type="NCBI Taxonomy" id="191504"/>
    <lineage>
        <taxon>Eukaryota</taxon>
        <taxon>Viridiplantae</taxon>
        <taxon>Streptophyta</taxon>
        <taxon>Embryophyta</taxon>
        <taxon>Tracheophyta</taxon>
        <taxon>Spermatophyta</taxon>
        <taxon>Magnoliopsida</taxon>
        <taxon>Liliopsida</taxon>
        <taxon>Poales</taxon>
        <taxon>Poaceae</taxon>
        <taxon>PACMAD clade</taxon>
        <taxon>Chloridoideae</taxon>
        <taxon>Cynodonteae</taxon>
        <taxon>Eleusininae</taxon>
        <taxon>Eleusine</taxon>
    </lineage>
</organism>
<comment type="caution">
    <text evidence="2">The sequence shown here is derived from an EMBL/GenBank/DDBJ whole genome shotgun (WGS) entry which is preliminary data.</text>
</comment>
<feature type="domain" description="NADH-ubiquinone oxidoreductase 21kDa subunit N-terminal" evidence="1">
    <location>
        <begin position="11"/>
        <end position="99"/>
    </location>
</feature>